<dbReference type="EMBL" id="JAESND010000012">
    <property type="protein sequence ID" value="MBM3117676.1"/>
    <property type="molecule type" value="Genomic_DNA"/>
</dbReference>
<gene>
    <name evidence="1" type="primary">tssK</name>
    <name evidence="1" type="ORF">JMJ54_17720</name>
</gene>
<dbReference type="RefSeq" id="WP_203539888.1">
    <property type="nucleotide sequence ID" value="NZ_JAESND010000012.1"/>
</dbReference>
<accession>A0ABS2BPU7</accession>
<comment type="caution">
    <text evidence="1">The sequence shown here is derived from an EMBL/GenBank/DDBJ whole genome shotgun (WGS) entry which is preliminary data.</text>
</comment>
<keyword evidence="2" id="KW-1185">Reference proteome</keyword>
<dbReference type="PANTHER" id="PTHR35566:SF1">
    <property type="entry name" value="TYPE VI SECRETION SYSTEM BASEPLATE COMPONENT TSSK1"/>
    <property type="match status" value="1"/>
</dbReference>
<dbReference type="PANTHER" id="PTHR35566">
    <property type="entry name" value="BLR3599 PROTEIN"/>
    <property type="match status" value="1"/>
</dbReference>
<dbReference type="InterPro" id="IPR010263">
    <property type="entry name" value="T6SS_TssK"/>
</dbReference>
<evidence type="ECO:0000313" key="2">
    <source>
        <dbReference type="Proteomes" id="UP000809431"/>
    </source>
</evidence>
<dbReference type="NCBIfam" id="TIGR03353">
    <property type="entry name" value="VI_chp_4"/>
    <property type="match status" value="1"/>
</dbReference>
<reference evidence="1 2" key="1">
    <citation type="submission" date="2021-01" db="EMBL/GenBank/DDBJ databases">
        <title>Draft Genome Sequence and Polyhydroxyalkanoate Biosynthetic Potential of Jeongeupia naejangsanensis Type Strain DSM 24253.</title>
        <authorList>
            <person name="Turrini P."/>
            <person name="Artuso I."/>
            <person name="Lugli G.A."/>
            <person name="Frangipani E."/>
            <person name="Ventura M."/>
            <person name="Visca P."/>
        </authorList>
    </citation>
    <scope>NUCLEOTIDE SEQUENCE [LARGE SCALE GENOMIC DNA]</scope>
    <source>
        <strain evidence="1 2">DSM 24253</strain>
    </source>
</reference>
<name>A0ABS2BPU7_9NEIS</name>
<dbReference type="Proteomes" id="UP000809431">
    <property type="component" value="Unassembled WGS sequence"/>
</dbReference>
<sequence>MNEVPEAICWHEGMQLLPQHFQQQSLRAETLAARHAASAHPWFWGVQSVDIDESALRAGVVRVLALEAVLPDGLLVGFDAGMRPTLELDVTAQVAASPRHAVTVFVAVAPLWRGGRLDPRGSRYQSVHGEAVPDLAGGETQEPLFLWRPDLRLVTDDTRADLVCIPLLRVEQQGGGFAPLPYVPPTPRLLPESPLGRKVAGLCARVREKCVYLAGRVRAAQKSGRDEEVPELSRQLRSLWSRLPEIEAALASRIAHPAQVHLLLAGMAGAVATLDPAAGVPAFRPLEYSELLACYDELIGWLETALGRVKTSYRTIPFARDAAGFWLDLADLPVSVSPTLGLRMSSGSGEQGAIAWLKQAIVASDSYVATLFRQRMHGLLWQEMDATATLSYSVPSDMRLVVLNTDSEWFDQGARLRLTGPAGTSLAAPWEVVLFVPAEDQ</sequence>
<protein>
    <submittedName>
        <fullName evidence="1">Type VI secretion system baseplate subunit TssK</fullName>
    </submittedName>
</protein>
<dbReference type="Pfam" id="PF05936">
    <property type="entry name" value="T6SS_VasE"/>
    <property type="match status" value="1"/>
</dbReference>
<organism evidence="1 2">
    <name type="scientific">Jeongeupia naejangsanensis</name>
    <dbReference type="NCBI Taxonomy" id="613195"/>
    <lineage>
        <taxon>Bacteria</taxon>
        <taxon>Pseudomonadati</taxon>
        <taxon>Pseudomonadota</taxon>
        <taxon>Betaproteobacteria</taxon>
        <taxon>Neisseriales</taxon>
        <taxon>Chitinibacteraceae</taxon>
        <taxon>Jeongeupia</taxon>
    </lineage>
</organism>
<proteinExistence type="predicted"/>
<evidence type="ECO:0000313" key="1">
    <source>
        <dbReference type="EMBL" id="MBM3117676.1"/>
    </source>
</evidence>